<evidence type="ECO:0000256" key="1">
    <source>
        <dbReference type="SAM" id="Phobius"/>
    </source>
</evidence>
<keyword evidence="1" id="KW-1133">Transmembrane helix</keyword>
<keyword evidence="1" id="KW-0472">Membrane</keyword>
<evidence type="ECO:0000313" key="2">
    <source>
        <dbReference type="EMBL" id="KKP48358.1"/>
    </source>
</evidence>
<comment type="caution">
    <text evidence="2">The sequence shown here is derived from an EMBL/GenBank/DDBJ whole genome shotgun (WGS) entry which is preliminary data.</text>
</comment>
<feature type="transmembrane region" description="Helical" evidence="1">
    <location>
        <begin position="143"/>
        <end position="161"/>
    </location>
</feature>
<dbReference type="AlphaFoldDB" id="A0A0F9ZV99"/>
<organism evidence="2 3">
    <name type="scientific">Candidatus Woesebacteria bacterium GW2011_GWA2_33_28</name>
    <dbReference type="NCBI Taxonomy" id="1618561"/>
    <lineage>
        <taxon>Bacteria</taxon>
        <taxon>Candidatus Woeseibacteriota</taxon>
    </lineage>
</organism>
<keyword evidence="1" id="KW-0812">Transmembrane</keyword>
<dbReference type="EMBL" id="LBOZ01000001">
    <property type="protein sequence ID" value="KKP48358.1"/>
    <property type="molecule type" value="Genomic_DNA"/>
</dbReference>
<sequence length="171" mass="20231">MKKILKILFFIASLFLLFYVLPQSPEFPKPLPASVQSFEPADVETPLRRGYYTNLTRQEIIEHYQKEFNEGFIYTPRLNYPPEEAPALIRDQTKSTFLEELVHPLRESLFINGFESKKTIYQLVIDGVTWDQKVIVRYVPSAIWLRVLIVFLTIVSTIVLMREYQIWQKKD</sequence>
<name>A0A0F9ZV99_9BACT</name>
<gene>
    <name evidence="2" type="ORF">UR38_C0001G0154</name>
</gene>
<proteinExistence type="predicted"/>
<reference evidence="2 3" key="1">
    <citation type="journal article" date="2015" name="Nature">
        <title>rRNA introns, odd ribosomes, and small enigmatic genomes across a large radiation of phyla.</title>
        <authorList>
            <person name="Brown C.T."/>
            <person name="Hug L.A."/>
            <person name="Thomas B.C."/>
            <person name="Sharon I."/>
            <person name="Castelle C.J."/>
            <person name="Singh A."/>
            <person name="Wilkins M.J."/>
            <person name="Williams K.H."/>
            <person name="Banfield J.F."/>
        </authorList>
    </citation>
    <scope>NUCLEOTIDE SEQUENCE [LARGE SCALE GENOMIC DNA]</scope>
</reference>
<dbReference type="PATRIC" id="fig|1618561.3.peg.153"/>
<protein>
    <submittedName>
        <fullName evidence="2">Uncharacterized protein</fullName>
    </submittedName>
</protein>
<accession>A0A0F9ZV99</accession>
<dbReference type="Proteomes" id="UP000033995">
    <property type="component" value="Unassembled WGS sequence"/>
</dbReference>
<evidence type="ECO:0000313" key="3">
    <source>
        <dbReference type="Proteomes" id="UP000033995"/>
    </source>
</evidence>